<dbReference type="AlphaFoldDB" id="A0A9K3ST48"/>
<dbReference type="Proteomes" id="UP001170651">
    <property type="component" value="Unassembled WGS sequence"/>
</dbReference>
<keyword evidence="6 7" id="KW-0472">Membrane</keyword>
<feature type="transmembrane region" description="Helical" evidence="7">
    <location>
        <begin position="177"/>
        <end position="200"/>
    </location>
</feature>
<dbReference type="InterPro" id="IPR051393">
    <property type="entry name" value="ABC_transporter_permease"/>
</dbReference>
<comment type="subcellular location">
    <subcellularLocation>
        <location evidence="1 7">Cell membrane</location>
        <topology evidence="1 7">Multi-pass membrane protein</topology>
    </subcellularLocation>
</comment>
<comment type="similarity">
    <text evidence="7">Belongs to the binding-protein-dependent transport system permease family.</text>
</comment>
<feature type="transmembrane region" description="Helical" evidence="7">
    <location>
        <begin position="221"/>
        <end position="240"/>
    </location>
</feature>
<evidence type="ECO:0000256" key="3">
    <source>
        <dbReference type="ARBA" id="ARBA00022475"/>
    </source>
</evidence>
<evidence type="ECO:0000259" key="8">
    <source>
        <dbReference type="PROSITE" id="PS50928"/>
    </source>
</evidence>
<dbReference type="RefSeq" id="WP_004995102.1">
    <property type="nucleotide sequence ID" value="NZ_JALQCT010000006.1"/>
</dbReference>
<accession>A0A9K3ST48</accession>
<feature type="transmembrane region" description="Helical" evidence="7">
    <location>
        <begin position="80"/>
        <end position="104"/>
    </location>
</feature>
<sequence length="319" mass="37156">MLEIMGYKNRRHWYYLAPMLIFLTVFTFYPLVKNIIISFNAKYDKFNDSFSMKISDFFSFSNYIAIFKDIDFIFALRNTLILVIICVPISIFLSLIIALALNSVRNYVVQHFFKTFFLLPLLSNTIIMSMIFGSFFYYNTTNLISYRPEGLFNSFLGFFGIRPQPWINIAAPYSHKIFVLVFYNIWARLPFKIFVFILSLQDIDKSYYDAAKIDGASKFRILTKIVLPLLAPIIFYQLIIETLMVIKEYESVIGVFGRNANYRVQTLVGYIYNQLSSSHYNSYSKGAAAATILLLISVVFTTMSFYISKKENKLMKVDL</sequence>
<evidence type="ECO:0000313" key="10">
    <source>
        <dbReference type="Proteomes" id="UP001170651"/>
    </source>
</evidence>
<gene>
    <name evidence="9" type="ORF">OC696_00860</name>
</gene>
<keyword evidence="4 7" id="KW-0812">Transmembrane</keyword>
<dbReference type="PANTHER" id="PTHR30193">
    <property type="entry name" value="ABC TRANSPORTER PERMEASE PROTEIN"/>
    <property type="match status" value="1"/>
</dbReference>
<evidence type="ECO:0000256" key="7">
    <source>
        <dbReference type="RuleBase" id="RU363032"/>
    </source>
</evidence>
<feature type="transmembrane region" description="Helical" evidence="7">
    <location>
        <begin position="287"/>
        <end position="307"/>
    </location>
</feature>
<protein>
    <submittedName>
        <fullName evidence="9">Sugar ABC transporter permease</fullName>
    </submittedName>
</protein>
<evidence type="ECO:0000256" key="2">
    <source>
        <dbReference type="ARBA" id="ARBA00022448"/>
    </source>
</evidence>
<dbReference type="GeneID" id="93018251"/>
<comment type="caution">
    <text evidence="9">The sequence shown here is derived from an EMBL/GenBank/DDBJ whole genome shotgun (WGS) entry which is preliminary data.</text>
</comment>
<evidence type="ECO:0000313" key="9">
    <source>
        <dbReference type="EMBL" id="MDO8054421.1"/>
    </source>
</evidence>
<evidence type="ECO:0000256" key="1">
    <source>
        <dbReference type="ARBA" id="ARBA00004651"/>
    </source>
</evidence>
<feature type="domain" description="ABC transmembrane type-1" evidence="8">
    <location>
        <begin position="76"/>
        <end position="304"/>
    </location>
</feature>
<keyword evidence="2 7" id="KW-0813">Transport</keyword>
<dbReference type="SUPFAM" id="SSF161098">
    <property type="entry name" value="MetI-like"/>
    <property type="match status" value="1"/>
</dbReference>
<dbReference type="GO" id="GO:0005886">
    <property type="term" value="C:plasma membrane"/>
    <property type="evidence" value="ECO:0007669"/>
    <property type="project" value="UniProtKB-SubCell"/>
</dbReference>
<organism evidence="9 10">
    <name type="scientific">Candidatus Phytoplasma australasiaticum subsp. australasiaticum</name>
    <dbReference type="NCBI Taxonomy" id="2832407"/>
    <lineage>
        <taxon>Bacteria</taxon>
        <taxon>Bacillati</taxon>
        <taxon>Mycoplasmatota</taxon>
        <taxon>Mollicutes</taxon>
        <taxon>Acholeplasmatales</taxon>
        <taxon>Acholeplasmataceae</taxon>
        <taxon>Candidatus Phytoplasma</taxon>
        <taxon>16SrII (Peanut WB group)</taxon>
        <taxon>Candidatus Phytoplasma australasiaticum</taxon>
    </lineage>
</organism>
<dbReference type="PANTHER" id="PTHR30193:SF37">
    <property type="entry name" value="INNER MEMBRANE ABC TRANSPORTER PERMEASE PROTEIN YCJO"/>
    <property type="match status" value="1"/>
</dbReference>
<keyword evidence="5 7" id="KW-1133">Transmembrane helix</keyword>
<dbReference type="InterPro" id="IPR035906">
    <property type="entry name" value="MetI-like_sf"/>
</dbReference>
<dbReference type="EMBL" id="JAOSIW010000004">
    <property type="protein sequence ID" value="MDO8054421.1"/>
    <property type="molecule type" value="Genomic_DNA"/>
</dbReference>
<dbReference type="GO" id="GO:0055085">
    <property type="term" value="P:transmembrane transport"/>
    <property type="evidence" value="ECO:0007669"/>
    <property type="project" value="InterPro"/>
</dbReference>
<dbReference type="Gene3D" id="1.10.3720.10">
    <property type="entry name" value="MetI-like"/>
    <property type="match status" value="1"/>
</dbReference>
<keyword evidence="3" id="KW-1003">Cell membrane</keyword>
<evidence type="ECO:0000256" key="4">
    <source>
        <dbReference type="ARBA" id="ARBA00022692"/>
    </source>
</evidence>
<proteinExistence type="inferred from homology"/>
<keyword evidence="10" id="KW-1185">Reference proteome</keyword>
<evidence type="ECO:0000256" key="5">
    <source>
        <dbReference type="ARBA" id="ARBA00022989"/>
    </source>
</evidence>
<feature type="transmembrane region" description="Helical" evidence="7">
    <location>
        <begin position="12"/>
        <end position="32"/>
    </location>
</feature>
<dbReference type="PROSITE" id="PS50928">
    <property type="entry name" value="ABC_TM1"/>
    <property type="match status" value="1"/>
</dbReference>
<evidence type="ECO:0000256" key="6">
    <source>
        <dbReference type="ARBA" id="ARBA00023136"/>
    </source>
</evidence>
<name>A0A9K3ST48_9MOLU</name>
<reference evidence="9 10" key="1">
    <citation type="journal article" date="2023" name="Int. J. Syst. Evol. Microbiol.">
        <title>The observation of taxonomic boundaries for the 16SrII and 16SrXXV phytoplasmas using genome-based delimitation.</title>
        <authorList>
            <person name="Rodrigues Jardim B."/>
            <person name="Tran-Nguyen L.T.T."/>
            <person name="Gambley C."/>
            <person name="Al-Sadi A.M."/>
            <person name="Al-Subhi A.M."/>
            <person name="Foissac X."/>
            <person name="Salar P."/>
            <person name="Cai H."/>
            <person name="Yang J.Y."/>
            <person name="Davis R."/>
            <person name="Jones L."/>
            <person name="Rodoni B."/>
            <person name="Constable F.E."/>
        </authorList>
    </citation>
    <scope>NUCLEOTIDE SEQUENCE [LARGE SCALE GENOMIC DNA]</scope>
    <source>
        <strain evidence="9">BAWM-OMN-P26</strain>
    </source>
</reference>
<feature type="transmembrane region" description="Helical" evidence="7">
    <location>
        <begin position="116"/>
        <end position="138"/>
    </location>
</feature>
<dbReference type="InterPro" id="IPR000515">
    <property type="entry name" value="MetI-like"/>
</dbReference>
<dbReference type="Pfam" id="PF00528">
    <property type="entry name" value="BPD_transp_1"/>
    <property type="match status" value="1"/>
</dbReference>
<dbReference type="CDD" id="cd06261">
    <property type="entry name" value="TM_PBP2"/>
    <property type="match status" value="1"/>
</dbReference>